<proteinExistence type="predicted"/>
<accession>A0ABD3NVU4</accession>
<sequence length="1398" mass="155547">MNVNKILRASRRRSPPTMPLPVFFGTNYENDQAQKVSRQGTQEVSLTSSLSSVPGPQEGPATKGQGGSFFLWSKEGKMPHPPEADKTKRVCLMHARKGLTCSNPRCPMVHSPPSEWPKSTLEAWIKVIRDTDGLLFNDDTVPHDIVVKTLKIACSPHLRQRWSFGSNDLRPPSRFTPVAVPRTPVRHPPTLTPPQPVSDAILSTPCLSSPQRHLPLLSTPTTAPPPTPLPPTPPPRQPTFAASATRRHLDEFNKKYLGLADFDTTAASLVPGPPPFLPGLPSSVPPLAAGFQPFIYSRGFIETCLLPLLQSGFVDVTTTIALLATHPLVLHLAISYISLRQYDFCWIRNPNPAWATQTSIPSTKQYAMLACFFHYRLDTSFLFRYLGNNYTGAYREVHSTLSTLHKFNISSELITKYARVMLTGCPNHFVAESSRANALLHWRRNHPSIVKKLPQVQATMNKEDRNNFVIPLPHWIARFAPHLFFTPQHILEKPGKKDRQIFDASRRYTPWSTPINMMTSTPLGSEEPCLFGTTKDEILTRIYTLRADSPNLDIISHANDVKSAFRQIKLHPDILGAFSYIIADQLFLSCGQPFGADFCPANWEIVRQVLEHLATALFDDNTLCTKHRKYLDRLQWDRSLGKTHGSAFTRSMRDPNLPSPRTSLGTLAPTPHSVYVDDGIYIEFFKKNRIERAAAASIEAIFILLGPSALALRQDPISFNKLEEMTIAPINRILGHVIDTRRLTVDTPADFLDPLREKLSSAWGPHRRSFTVLEAETLAGQLGHASFTAPWLRHIMPHVYQSLASALRVNRAHLISTSQSFRFALKQIKQAPSLPPLQASLLASFYQAESARALHHSTTRHFISRTLRAELGLICDALNDPTIPTSSPISHLIDRTPLGTAFSDSSLLAAGGYSSDLQFWWFLEWPPSVRSRTLKYLKNNSTGNLIDINVLEYAAIIITFLASYYSIAHRPPDLGADPHPVVLIRTDNSSSEAWAQKGSRVSFSGRALGRLQAALLMRNPVGLRTSHISTSENVVADTLSRFSNINELLTSFPTLLQTQKELIGCRQFHPTVTDGTRKNHFLSWCSRIGLPDPCCPSSTLQARNFILACYVVSLIRGETIKGDGFFIRHSTLMGYVAQATRCHTDRRLPSPRLGVPIDYVALMTDASAARTALLPLSATGSSSAVTPAAAKSEWCNDHHTTYSKIKDPLWSGPDAVSFIAEDFSFYDADGIRLHAVSALSLDQGKCTSNTVLCPVAAMLRIAQRAKRLDLPALRPVAVYAHGKPTSRRQITGHAVTSFLRSVAQQVYKLPSTSPQLKLWSPHSIRVTAANLLHRARFSDSFIKNRLRWKSDSFLMYLRNTFYTADQHSKALSLDITPPTLADLRPLEPHEDVLTAIAA</sequence>
<dbReference type="SUPFAM" id="SSF56349">
    <property type="entry name" value="DNA breaking-rejoining enzymes"/>
    <property type="match status" value="1"/>
</dbReference>
<evidence type="ECO:0008006" key="5">
    <source>
        <dbReference type="Google" id="ProtNLM"/>
    </source>
</evidence>
<dbReference type="EMBL" id="JABMIG020000386">
    <property type="protein sequence ID" value="KAL3779516.1"/>
    <property type="molecule type" value="Genomic_DNA"/>
</dbReference>
<evidence type="ECO:0000256" key="2">
    <source>
        <dbReference type="SAM" id="MobiDB-lite"/>
    </source>
</evidence>
<gene>
    <name evidence="3" type="ORF">HJC23_011152</name>
</gene>
<dbReference type="PANTHER" id="PTHR33050">
    <property type="entry name" value="REVERSE TRANSCRIPTASE DOMAIN-CONTAINING PROTEIN"/>
    <property type="match status" value="1"/>
</dbReference>
<dbReference type="InterPro" id="IPR013762">
    <property type="entry name" value="Integrase-like_cat_sf"/>
</dbReference>
<keyword evidence="1" id="KW-0233">DNA recombination</keyword>
<dbReference type="GO" id="GO:0006310">
    <property type="term" value="P:DNA recombination"/>
    <property type="evidence" value="ECO:0007669"/>
    <property type="project" value="UniProtKB-KW"/>
</dbReference>
<reference evidence="3 4" key="1">
    <citation type="journal article" date="2020" name="G3 (Bethesda)">
        <title>Improved Reference Genome for Cyclotella cryptica CCMP332, a Model for Cell Wall Morphogenesis, Salinity Adaptation, and Lipid Production in Diatoms (Bacillariophyta).</title>
        <authorList>
            <person name="Roberts W.R."/>
            <person name="Downey K.M."/>
            <person name="Ruck E.C."/>
            <person name="Traller J.C."/>
            <person name="Alverson A.J."/>
        </authorList>
    </citation>
    <scope>NUCLEOTIDE SEQUENCE [LARGE SCALE GENOMIC DNA]</scope>
    <source>
        <strain evidence="3 4">CCMP332</strain>
    </source>
</reference>
<evidence type="ECO:0000313" key="4">
    <source>
        <dbReference type="Proteomes" id="UP001516023"/>
    </source>
</evidence>
<dbReference type="InterPro" id="IPR052055">
    <property type="entry name" value="Hepadnavirus_pol/RT"/>
</dbReference>
<dbReference type="PANTHER" id="PTHR33050:SF7">
    <property type="entry name" value="RIBONUCLEASE H"/>
    <property type="match status" value="1"/>
</dbReference>
<name>A0ABD3NVU4_9STRA</name>
<dbReference type="Gene3D" id="1.10.443.10">
    <property type="entry name" value="Intergrase catalytic core"/>
    <property type="match status" value="1"/>
</dbReference>
<feature type="region of interest" description="Disordered" evidence="2">
    <location>
        <begin position="213"/>
        <end position="240"/>
    </location>
</feature>
<feature type="compositionally biased region" description="Polar residues" evidence="2">
    <location>
        <begin position="37"/>
        <end position="54"/>
    </location>
</feature>
<feature type="region of interest" description="Disordered" evidence="2">
    <location>
        <begin position="37"/>
        <end position="67"/>
    </location>
</feature>
<feature type="region of interest" description="Disordered" evidence="2">
    <location>
        <begin position="1"/>
        <end position="20"/>
    </location>
</feature>
<feature type="compositionally biased region" description="Pro residues" evidence="2">
    <location>
        <begin position="222"/>
        <end position="237"/>
    </location>
</feature>
<comment type="caution">
    <text evidence="3">The sequence shown here is derived from an EMBL/GenBank/DDBJ whole genome shotgun (WGS) entry which is preliminary data.</text>
</comment>
<keyword evidence="4" id="KW-1185">Reference proteome</keyword>
<organism evidence="3 4">
    <name type="scientific">Cyclotella cryptica</name>
    <dbReference type="NCBI Taxonomy" id="29204"/>
    <lineage>
        <taxon>Eukaryota</taxon>
        <taxon>Sar</taxon>
        <taxon>Stramenopiles</taxon>
        <taxon>Ochrophyta</taxon>
        <taxon>Bacillariophyta</taxon>
        <taxon>Coscinodiscophyceae</taxon>
        <taxon>Thalassiosirophycidae</taxon>
        <taxon>Stephanodiscales</taxon>
        <taxon>Stephanodiscaceae</taxon>
        <taxon>Cyclotella</taxon>
    </lineage>
</organism>
<dbReference type="Proteomes" id="UP001516023">
    <property type="component" value="Unassembled WGS sequence"/>
</dbReference>
<evidence type="ECO:0000256" key="1">
    <source>
        <dbReference type="ARBA" id="ARBA00023172"/>
    </source>
</evidence>
<dbReference type="InterPro" id="IPR011010">
    <property type="entry name" value="DNA_brk_join_enz"/>
</dbReference>
<evidence type="ECO:0000313" key="3">
    <source>
        <dbReference type="EMBL" id="KAL3779516.1"/>
    </source>
</evidence>
<protein>
    <recommendedName>
        <fullName evidence="5">C3H1-type domain-containing protein</fullName>
    </recommendedName>
</protein>